<feature type="compositionally biased region" description="Polar residues" evidence="3">
    <location>
        <begin position="183"/>
        <end position="198"/>
    </location>
</feature>
<sequence length="254" mass="27954">MPELPVEGRETELEPSSIHLIGRLSPHLSSLKALLLAPPQNSSEVSLLLLLLPEISRLGAISVKQVAVHTRRNSPSSTSPSLGSLRIHIIRFLCYLLESGSPSVTKEFAHLGLLGVIMELFFEHKWHTFLHASFEYLVRLIVNRASTLTTDDYSRSDFHNAASNGPSDDCRSQSPEPRRKASNYPTPSSENSNDSLCNGHSDVESPMEAGAILCEPFPRLLHQGCARLDCAYAVFPPYLARFSTPDPVLIVNEG</sequence>
<evidence type="ECO:0000256" key="2">
    <source>
        <dbReference type="ARBA" id="ARBA00023306"/>
    </source>
</evidence>
<evidence type="ECO:0000256" key="1">
    <source>
        <dbReference type="ARBA" id="ARBA00006180"/>
    </source>
</evidence>
<dbReference type="GO" id="GO:0019888">
    <property type="term" value="F:protein phosphatase regulator activity"/>
    <property type="evidence" value="ECO:0007669"/>
    <property type="project" value="TreeGrafter"/>
</dbReference>
<evidence type="ECO:0000313" key="4">
    <source>
        <dbReference type="EMBL" id="VDL99007.1"/>
    </source>
</evidence>
<dbReference type="OrthoDB" id="295029at2759"/>
<proteinExistence type="inferred from homology"/>
<dbReference type="GO" id="GO:0019903">
    <property type="term" value="F:protein phosphatase binding"/>
    <property type="evidence" value="ECO:0007669"/>
    <property type="project" value="InterPro"/>
</dbReference>
<reference evidence="4 5" key="1">
    <citation type="submission" date="2018-11" db="EMBL/GenBank/DDBJ databases">
        <authorList>
            <consortium name="Pathogen Informatics"/>
        </authorList>
    </citation>
    <scope>NUCLEOTIDE SEQUENCE [LARGE SCALE GENOMIC DNA]</scope>
    <source>
        <strain evidence="4 5">NST_G2</strain>
    </source>
</reference>
<dbReference type="AlphaFoldDB" id="A0A3P7EHL8"/>
<dbReference type="InterPro" id="IPR007587">
    <property type="entry name" value="SAPS"/>
</dbReference>
<organism evidence="4 5">
    <name type="scientific">Schistocephalus solidus</name>
    <name type="common">Tapeworm</name>
    <dbReference type="NCBI Taxonomy" id="70667"/>
    <lineage>
        <taxon>Eukaryota</taxon>
        <taxon>Metazoa</taxon>
        <taxon>Spiralia</taxon>
        <taxon>Lophotrochozoa</taxon>
        <taxon>Platyhelminthes</taxon>
        <taxon>Cestoda</taxon>
        <taxon>Eucestoda</taxon>
        <taxon>Diphyllobothriidea</taxon>
        <taxon>Diphyllobothriidae</taxon>
        <taxon>Schistocephalus</taxon>
    </lineage>
</organism>
<dbReference type="GO" id="GO:0005829">
    <property type="term" value="C:cytosol"/>
    <property type="evidence" value="ECO:0007669"/>
    <property type="project" value="TreeGrafter"/>
</dbReference>
<keyword evidence="2" id="KW-0131">Cell cycle</keyword>
<dbReference type="GO" id="GO:0005634">
    <property type="term" value="C:nucleus"/>
    <property type="evidence" value="ECO:0007669"/>
    <property type="project" value="TreeGrafter"/>
</dbReference>
<accession>A0A3P7EHL8</accession>
<dbReference type="Proteomes" id="UP000275846">
    <property type="component" value="Unassembled WGS sequence"/>
</dbReference>
<comment type="similarity">
    <text evidence="1">Belongs to the SAPS family.</text>
</comment>
<dbReference type="PANTHER" id="PTHR12634:SF8">
    <property type="entry name" value="FIERY MOUNTAIN, ISOFORM D"/>
    <property type="match status" value="1"/>
</dbReference>
<feature type="compositionally biased region" description="Basic and acidic residues" evidence="3">
    <location>
        <begin position="168"/>
        <end position="179"/>
    </location>
</feature>
<feature type="region of interest" description="Disordered" evidence="3">
    <location>
        <begin position="156"/>
        <end position="200"/>
    </location>
</feature>
<evidence type="ECO:0000313" key="5">
    <source>
        <dbReference type="Proteomes" id="UP000275846"/>
    </source>
</evidence>
<evidence type="ECO:0000256" key="3">
    <source>
        <dbReference type="SAM" id="MobiDB-lite"/>
    </source>
</evidence>
<dbReference type="PANTHER" id="PTHR12634">
    <property type="entry name" value="SIT4 YEAST -ASSOCIATING PROTEIN-RELATED"/>
    <property type="match status" value="1"/>
</dbReference>
<gene>
    <name evidence="4" type="ORF">SSLN_LOCUS12622</name>
</gene>
<name>A0A3P7EHL8_SCHSO</name>
<dbReference type="EMBL" id="UYSU01037404">
    <property type="protein sequence ID" value="VDL99007.1"/>
    <property type="molecule type" value="Genomic_DNA"/>
</dbReference>
<keyword evidence="5" id="KW-1185">Reference proteome</keyword>
<protein>
    <submittedName>
        <fullName evidence="4">Uncharacterized protein</fullName>
    </submittedName>
</protein>
<dbReference type="STRING" id="70667.A0A3P7EHL8"/>